<sequence>MFNTKYIGILLIAALGGRAVYLFVEGGARQPLIPITSGLTPVDTRLRSTQVQGSAAAMSSERLSVKRRQLRGAIENSSGRELVALLTQFWRDCEVKVSCDQELFELKRYLSPERYVLLEHFLQNEQAREELLGLELVSQDISLEQKIAKIKYIDRQVWGDDAELVFKDEYALYQFTLKSRQLSELEDVSDFIDAYEQLLRVQHDDLASFALESEQAKYEHALTLIPDSYSAYDRESVIQALGERFLTPAQQTSIHNRQEQVTHQAAEVETYQQGLDALNRELMNSRQTDKSHLSPAQWEDYLAQRHYEYRLHFFAKN</sequence>
<evidence type="ECO:0000313" key="2">
    <source>
        <dbReference type="Proteomes" id="UP000189545"/>
    </source>
</evidence>
<dbReference type="EMBL" id="CP014782">
    <property type="protein sequence ID" value="AQS35548.1"/>
    <property type="molecule type" value="Genomic_DNA"/>
</dbReference>
<evidence type="ECO:0000313" key="1">
    <source>
        <dbReference type="EMBL" id="AQS35548.1"/>
    </source>
</evidence>
<reference evidence="1 2" key="1">
    <citation type="submission" date="2016-03" db="EMBL/GenBank/DDBJ databases">
        <title>Complete genome sequence of Shewanella psychrophila WP2, a deep sea bacterium isolated from west Pacific sediment.</title>
        <authorList>
            <person name="Xu G."/>
            <person name="Jian H."/>
        </authorList>
    </citation>
    <scope>NUCLEOTIDE SEQUENCE [LARGE SCALE GENOMIC DNA]</scope>
    <source>
        <strain evidence="1 2">WP2</strain>
    </source>
</reference>
<dbReference type="Proteomes" id="UP000189545">
    <property type="component" value="Chromosome"/>
</dbReference>
<name>A0A1S6HJ60_9GAMM</name>
<dbReference type="RefSeq" id="WP_077750896.1">
    <property type="nucleotide sequence ID" value="NZ_CP014782.1"/>
</dbReference>
<proteinExistence type="predicted"/>
<gene>
    <name evidence="1" type="ORF">Sps_00328</name>
</gene>
<organism evidence="1 2">
    <name type="scientific">Shewanella psychrophila</name>
    <dbReference type="NCBI Taxonomy" id="225848"/>
    <lineage>
        <taxon>Bacteria</taxon>
        <taxon>Pseudomonadati</taxon>
        <taxon>Pseudomonadota</taxon>
        <taxon>Gammaproteobacteria</taxon>
        <taxon>Alteromonadales</taxon>
        <taxon>Shewanellaceae</taxon>
        <taxon>Shewanella</taxon>
    </lineage>
</organism>
<dbReference type="KEGG" id="spsw:Sps_00328"/>
<dbReference type="STRING" id="225848.Sps_00328"/>
<keyword evidence="2" id="KW-1185">Reference proteome</keyword>
<dbReference type="OrthoDB" id="6316113at2"/>
<protein>
    <recommendedName>
        <fullName evidence="3">Lipase modulator</fullName>
    </recommendedName>
</protein>
<accession>A0A1S6HJ60</accession>
<dbReference type="AlphaFoldDB" id="A0A1S6HJ60"/>
<evidence type="ECO:0008006" key="3">
    <source>
        <dbReference type="Google" id="ProtNLM"/>
    </source>
</evidence>